<feature type="compositionally biased region" description="Basic and acidic residues" evidence="7">
    <location>
        <begin position="26"/>
        <end position="37"/>
    </location>
</feature>
<feature type="transmembrane region" description="Helical" evidence="8">
    <location>
        <begin position="683"/>
        <end position="704"/>
    </location>
</feature>
<dbReference type="GO" id="GO:0016020">
    <property type="term" value="C:membrane"/>
    <property type="evidence" value="ECO:0007669"/>
    <property type="project" value="UniProtKB-SubCell"/>
</dbReference>
<reference evidence="9 10" key="1">
    <citation type="submission" date="2024-09" db="EMBL/GenBank/DDBJ databases">
        <title>Chromosome-scale assembly of Riccia sorocarpa.</title>
        <authorList>
            <person name="Paukszto L."/>
        </authorList>
    </citation>
    <scope>NUCLEOTIDE SEQUENCE [LARGE SCALE GENOMIC DNA]</scope>
    <source>
        <strain evidence="9">LP-2024</strain>
        <tissue evidence="9">Aerial parts of the thallus</tissue>
    </source>
</reference>
<evidence type="ECO:0000313" key="9">
    <source>
        <dbReference type="EMBL" id="KAL3688952.1"/>
    </source>
</evidence>
<evidence type="ECO:0000313" key="10">
    <source>
        <dbReference type="Proteomes" id="UP001633002"/>
    </source>
</evidence>
<dbReference type="Proteomes" id="UP001633002">
    <property type="component" value="Unassembled WGS sequence"/>
</dbReference>
<accession>A0ABD3HBS9</accession>
<sequence length="728" mass="80568">MENDGEAREGRHRRDVHEAAGYPTEVHVDNWGDKKADPSVAPDEDQIESADKNAEFRDAWVKLDEILGTEAGYMDVPIPPWKEQLTLRALVVSVILGTLFSIITHRLNLTVGVIPSLNVPAGLLGFFLIKTWVTLITKAGFTSKPFTRQENTVIQTCVVSCYGIAFSGGFGSYLLGMSSFAYERIGPDTEGNTVQDIKNPSLSWIYPFIFTVSLLGIFVLVPLRKIMIIDYRLIYPSGTATAVLINSFHTPSGAKTAKKQVRYLGKYFTLSFLWSFFKWFFSGLGDTCGFDNFPTLGLKAYANMFYFDFSATYIGSGIICPHIVNCSVLFGAIVSWGLMWPLIQNREGDWYPTGLNPGRDFRGIFGYKVFISIAIILGDGLYNFVKVTFVTVWNLYIQNKNRQQLPSTVAKSEKDDDDVNFDRKRRDTIFLSETVPYWVALGGYGILAIISIIVIPHLFPSVKWYYVLVAYIIAPLFAFCNAYGCGLTDWSLASNYGKLLLFIFAAWAGSGGGGIIAGLAACGVMMSIVSTASDLMQDFKTGYMTLSSPRSMFTAQLVGGILGCLIGPATFWLYWTAFNIGSPTSAYQAPFAVIYRTMALLGVEGFGSLPKHCLQLCAGWFAFAVVLNLIRDNVPRKYSRYIPIPMAMAIPFYLGAYFAIDMFIGTCIVFVWERIDKKKADSFSAAIASGLICGDGLWIIPSAILNFAKVNPPICMYFFSAKNPAIPS</sequence>
<evidence type="ECO:0000256" key="5">
    <source>
        <dbReference type="ARBA" id="ARBA00022989"/>
    </source>
</evidence>
<keyword evidence="4 8" id="KW-0812">Transmembrane</keyword>
<gene>
    <name evidence="9" type="ORF">R1sor_015261</name>
</gene>
<evidence type="ECO:0000256" key="6">
    <source>
        <dbReference type="ARBA" id="ARBA00023136"/>
    </source>
</evidence>
<keyword evidence="5 8" id="KW-1133">Transmembrane helix</keyword>
<feature type="transmembrane region" description="Helical" evidence="8">
    <location>
        <begin position="123"/>
        <end position="141"/>
    </location>
</feature>
<dbReference type="AlphaFoldDB" id="A0ABD3HBS9"/>
<feature type="transmembrane region" description="Helical" evidence="8">
    <location>
        <begin position="364"/>
        <end position="385"/>
    </location>
</feature>
<dbReference type="EMBL" id="JBJQOH010000004">
    <property type="protein sequence ID" value="KAL3688952.1"/>
    <property type="molecule type" value="Genomic_DNA"/>
</dbReference>
<protein>
    <submittedName>
        <fullName evidence="9">Uncharacterized protein</fullName>
    </submittedName>
</protein>
<evidence type="ECO:0000256" key="7">
    <source>
        <dbReference type="SAM" id="MobiDB-lite"/>
    </source>
</evidence>
<dbReference type="PANTHER" id="PTHR31645:SF76">
    <property type="entry name" value="METAL-NICOTIANAMINE TRANSPORTER YSL8-RELATED"/>
    <property type="match status" value="1"/>
</dbReference>
<feature type="transmembrane region" description="Helical" evidence="8">
    <location>
        <begin position="204"/>
        <end position="223"/>
    </location>
</feature>
<name>A0ABD3HBS9_9MARC</name>
<dbReference type="Pfam" id="PF03169">
    <property type="entry name" value="OPT"/>
    <property type="match status" value="1"/>
</dbReference>
<comment type="subcellular location">
    <subcellularLocation>
        <location evidence="1">Membrane</location>
        <topology evidence="1">Multi-pass membrane protein</topology>
    </subcellularLocation>
</comment>
<comment type="caution">
    <text evidence="9">The sequence shown here is derived from an EMBL/GenBank/DDBJ whole genome shotgun (WGS) entry which is preliminary data.</text>
</comment>
<feature type="transmembrane region" description="Helical" evidence="8">
    <location>
        <begin position="85"/>
        <end position="103"/>
    </location>
</feature>
<feature type="transmembrane region" description="Helical" evidence="8">
    <location>
        <begin position="499"/>
        <end position="532"/>
    </location>
</feature>
<evidence type="ECO:0000256" key="8">
    <source>
        <dbReference type="SAM" id="Phobius"/>
    </source>
</evidence>
<evidence type="ECO:0000256" key="3">
    <source>
        <dbReference type="ARBA" id="ARBA00022448"/>
    </source>
</evidence>
<dbReference type="PANTHER" id="PTHR31645">
    <property type="entry name" value="OLIGOPEPTIDE TRANSPORTER YGL114W-RELATED"/>
    <property type="match status" value="1"/>
</dbReference>
<proteinExistence type="inferred from homology"/>
<dbReference type="NCBIfam" id="TIGR00728">
    <property type="entry name" value="OPT_sfam"/>
    <property type="match status" value="1"/>
</dbReference>
<evidence type="ECO:0000256" key="1">
    <source>
        <dbReference type="ARBA" id="ARBA00004141"/>
    </source>
</evidence>
<feature type="transmembrane region" description="Helical" evidence="8">
    <location>
        <begin position="650"/>
        <end position="671"/>
    </location>
</feature>
<dbReference type="InterPro" id="IPR045035">
    <property type="entry name" value="YSL-like"/>
</dbReference>
<feature type="transmembrane region" description="Helical" evidence="8">
    <location>
        <begin position="553"/>
        <end position="575"/>
    </location>
</feature>
<evidence type="ECO:0000256" key="4">
    <source>
        <dbReference type="ARBA" id="ARBA00022692"/>
    </source>
</evidence>
<feature type="transmembrane region" description="Helical" evidence="8">
    <location>
        <begin position="464"/>
        <end position="484"/>
    </location>
</feature>
<feature type="transmembrane region" description="Helical" evidence="8">
    <location>
        <begin position="153"/>
        <end position="175"/>
    </location>
</feature>
<keyword evidence="3" id="KW-0813">Transport</keyword>
<evidence type="ECO:0000256" key="2">
    <source>
        <dbReference type="ARBA" id="ARBA00010276"/>
    </source>
</evidence>
<keyword evidence="6 8" id="KW-0472">Membrane</keyword>
<feature type="region of interest" description="Disordered" evidence="7">
    <location>
        <begin position="1"/>
        <end position="44"/>
    </location>
</feature>
<keyword evidence="10" id="KW-1185">Reference proteome</keyword>
<organism evidence="9 10">
    <name type="scientific">Riccia sorocarpa</name>
    <dbReference type="NCBI Taxonomy" id="122646"/>
    <lineage>
        <taxon>Eukaryota</taxon>
        <taxon>Viridiplantae</taxon>
        <taxon>Streptophyta</taxon>
        <taxon>Embryophyta</taxon>
        <taxon>Marchantiophyta</taxon>
        <taxon>Marchantiopsida</taxon>
        <taxon>Marchantiidae</taxon>
        <taxon>Marchantiales</taxon>
        <taxon>Ricciaceae</taxon>
        <taxon>Riccia</taxon>
    </lineage>
</organism>
<feature type="transmembrane region" description="Helical" evidence="8">
    <location>
        <begin position="263"/>
        <end position="281"/>
    </location>
</feature>
<comment type="similarity">
    <text evidence="2">Belongs to the YSL (TC 2.A.67.2) family.</text>
</comment>
<feature type="transmembrane region" description="Helical" evidence="8">
    <location>
        <begin position="435"/>
        <end position="455"/>
    </location>
</feature>
<feature type="transmembrane region" description="Helical" evidence="8">
    <location>
        <begin position="313"/>
        <end position="343"/>
    </location>
</feature>
<dbReference type="InterPro" id="IPR004813">
    <property type="entry name" value="OPT"/>
</dbReference>